<dbReference type="PANTHER" id="PTHR36150">
    <property type="entry name" value="DNA GYRASE INHIBITOR YACG"/>
    <property type="match status" value="1"/>
</dbReference>
<evidence type="ECO:0000313" key="5">
    <source>
        <dbReference type="Proteomes" id="UP000317429"/>
    </source>
</evidence>
<feature type="binding site" evidence="3">
    <location>
        <position position="14"/>
    </location>
    <ligand>
        <name>Zn(2+)</name>
        <dbReference type="ChEBI" id="CHEBI:29105"/>
    </ligand>
</feature>
<comment type="cofactor">
    <cofactor evidence="3">
        <name>Zn(2+)</name>
        <dbReference type="ChEBI" id="CHEBI:29105"/>
    </cofactor>
    <text evidence="3">Binds 1 zinc ion.</text>
</comment>
<comment type="similarity">
    <text evidence="3">Belongs to the DNA gyrase inhibitor YacG family.</text>
</comment>
<dbReference type="SUPFAM" id="SSF57716">
    <property type="entry name" value="Glucocorticoid receptor-like (DNA-binding domain)"/>
    <property type="match status" value="1"/>
</dbReference>
<dbReference type="Pfam" id="PF03884">
    <property type="entry name" value="YacG"/>
    <property type="match status" value="1"/>
</dbReference>
<dbReference type="InterPro" id="IPR013088">
    <property type="entry name" value="Znf_NHR/GATA"/>
</dbReference>
<evidence type="ECO:0000256" key="2">
    <source>
        <dbReference type="ARBA" id="ARBA00022833"/>
    </source>
</evidence>
<dbReference type="Gene3D" id="3.30.50.10">
    <property type="entry name" value="Erythroid Transcription Factor GATA-1, subunit A"/>
    <property type="match status" value="1"/>
</dbReference>
<dbReference type="GO" id="GO:0008270">
    <property type="term" value="F:zinc ion binding"/>
    <property type="evidence" value="ECO:0007669"/>
    <property type="project" value="UniProtKB-UniRule"/>
</dbReference>
<dbReference type="InterPro" id="IPR005584">
    <property type="entry name" value="DNA_gyrase_inhibitor_YacG"/>
</dbReference>
<evidence type="ECO:0000256" key="1">
    <source>
        <dbReference type="ARBA" id="ARBA00022723"/>
    </source>
</evidence>
<feature type="binding site" evidence="3">
    <location>
        <position position="32"/>
    </location>
    <ligand>
        <name>Zn(2+)</name>
        <dbReference type="ChEBI" id="CHEBI:29105"/>
    </ligand>
</feature>
<gene>
    <name evidence="3 4" type="primary">yacG</name>
    <name evidence="4" type="ORF">Pla175_44540</name>
</gene>
<comment type="function">
    <text evidence="3">Inhibits all the catalytic activities of DNA gyrase by preventing its interaction with DNA. Acts by binding directly to the C-terminal domain of GyrB, which probably disrupts DNA binding by the gyrase.</text>
</comment>
<keyword evidence="1 3" id="KW-0479">Metal-binding</keyword>
<feature type="binding site" evidence="3">
    <location>
        <position position="36"/>
    </location>
    <ligand>
        <name>Zn(2+)</name>
        <dbReference type="ChEBI" id="CHEBI:29105"/>
    </ligand>
</feature>
<reference evidence="4 5" key="1">
    <citation type="submission" date="2019-02" db="EMBL/GenBank/DDBJ databases">
        <title>Deep-cultivation of Planctomycetes and their phenomic and genomic characterization uncovers novel biology.</title>
        <authorList>
            <person name="Wiegand S."/>
            <person name="Jogler M."/>
            <person name="Boedeker C."/>
            <person name="Pinto D."/>
            <person name="Vollmers J."/>
            <person name="Rivas-Marin E."/>
            <person name="Kohn T."/>
            <person name="Peeters S.H."/>
            <person name="Heuer A."/>
            <person name="Rast P."/>
            <person name="Oberbeckmann S."/>
            <person name="Bunk B."/>
            <person name="Jeske O."/>
            <person name="Meyerdierks A."/>
            <person name="Storesund J.E."/>
            <person name="Kallscheuer N."/>
            <person name="Luecker S."/>
            <person name="Lage O.M."/>
            <person name="Pohl T."/>
            <person name="Merkel B.J."/>
            <person name="Hornburger P."/>
            <person name="Mueller R.-W."/>
            <person name="Bruemmer F."/>
            <person name="Labrenz M."/>
            <person name="Spormann A.M."/>
            <person name="Op den Camp H."/>
            <person name="Overmann J."/>
            <person name="Amann R."/>
            <person name="Jetten M.S.M."/>
            <person name="Mascher T."/>
            <person name="Medema M.H."/>
            <person name="Devos D.P."/>
            <person name="Kaster A.-K."/>
            <person name="Ovreas L."/>
            <person name="Rohde M."/>
            <person name="Galperin M.Y."/>
            <person name="Jogler C."/>
        </authorList>
    </citation>
    <scope>NUCLEOTIDE SEQUENCE [LARGE SCALE GENOMIC DNA]</scope>
    <source>
        <strain evidence="4 5">Pla175</strain>
    </source>
</reference>
<dbReference type="RefSeq" id="WP_145290715.1">
    <property type="nucleotide sequence ID" value="NZ_CP036291.1"/>
</dbReference>
<dbReference type="HAMAP" id="MF_00649">
    <property type="entry name" value="DNA_gyrase_inhibitor_YacG"/>
    <property type="match status" value="1"/>
</dbReference>
<dbReference type="GO" id="GO:0008657">
    <property type="term" value="F:DNA topoisomerase type II (double strand cut, ATP-hydrolyzing) inhibitor activity"/>
    <property type="evidence" value="ECO:0007669"/>
    <property type="project" value="UniProtKB-UniRule"/>
</dbReference>
<feature type="binding site" evidence="3">
    <location>
        <position position="17"/>
    </location>
    <ligand>
        <name>Zn(2+)</name>
        <dbReference type="ChEBI" id="CHEBI:29105"/>
    </ligand>
</feature>
<keyword evidence="2 3" id="KW-0862">Zinc</keyword>
<evidence type="ECO:0000256" key="3">
    <source>
        <dbReference type="HAMAP-Rule" id="MF_00649"/>
    </source>
</evidence>
<protein>
    <recommendedName>
        <fullName evidence="3">DNA gyrase inhibitor YacG</fullName>
    </recommendedName>
</protein>
<dbReference type="AlphaFoldDB" id="A0A518DHT0"/>
<dbReference type="EMBL" id="CP036291">
    <property type="protein sequence ID" value="QDU91037.1"/>
    <property type="molecule type" value="Genomic_DNA"/>
</dbReference>
<accession>A0A518DHT0</accession>
<dbReference type="OrthoDB" id="9809663at2"/>
<keyword evidence="5" id="KW-1185">Reference proteome</keyword>
<dbReference type="KEGG" id="pnd:Pla175_44540"/>
<dbReference type="PANTHER" id="PTHR36150:SF1">
    <property type="entry name" value="DNA GYRASE INHIBITOR YACG"/>
    <property type="match status" value="1"/>
</dbReference>
<sequence>MTDPAQPAPAERNCPVCGRLFSLTTTEAPPFCSQRCKLIDLGRWLDEGYGLPAVPDPDADEEPEDLLS</sequence>
<dbReference type="GO" id="GO:0006355">
    <property type="term" value="P:regulation of DNA-templated transcription"/>
    <property type="evidence" value="ECO:0007669"/>
    <property type="project" value="InterPro"/>
</dbReference>
<name>A0A518DHT0_9BACT</name>
<proteinExistence type="inferred from homology"/>
<organism evidence="4 5">
    <name type="scientific">Pirellulimonas nuda</name>
    <dbReference type="NCBI Taxonomy" id="2528009"/>
    <lineage>
        <taxon>Bacteria</taxon>
        <taxon>Pseudomonadati</taxon>
        <taxon>Planctomycetota</taxon>
        <taxon>Planctomycetia</taxon>
        <taxon>Pirellulales</taxon>
        <taxon>Lacipirellulaceae</taxon>
        <taxon>Pirellulimonas</taxon>
    </lineage>
</organism>
<comment type="subunit">
    <text evidence="3">Interacts with GyrB.</text>
</comment>
<dbReference type="Proteomes" id="UP000317429">
    <property type="component" value="Chromosome"/>
</dbReference>
<evidence type="ECO:0000313" key="4">
    <source>
        <dbReference type="EMBL" id="QDU91037.1"/>
    </source>
</evidence>